<reference evidence="1 2" key="1">
    <citation type="submission" date="2022-05" db="EMBL/GenBank/DDBJ databases">
        <title>Genome Sequencing of Bee-Associated Microbes.</title>
        <authorList>
            <person name="Dunlap C."/>
        </authorList>
    </citation>
    <scope>NUCLEOTIDE SEQUENCE [LARGE SCALE GENOMIC DNA]</scope>
    <source>
        <strain evidence="1 2">NRRL B-14421</strain>
    </source>
</reference>
<dbReference type="RefSeq" id="WP_268618199.1">
    <property type="nucleotide sequence ID" value="NZ_JAMDMX010000146.1"/>
</dbReference>
<accession>A0ABT4GMP5</accession>
<name>A0ABT4GMP5_9BACL</name>
<dbReference type="Proteomes" id="UP001527099">
    <property type="component" value="Unassembled WGS sequence"/>
</dbReference>
<keyword evidence="2" id="KW-1185">Reference proteome</keyword>
<comment type="caution">
    <text evidence="1">The sequence shown here is derived from an EMBL/GenBank/DDBJ whole genome shotgun (WGS) entry which is preliminary data.</text>
</comment>
<protein>
    <recommendedName>
        <fullName evidence="3">Methyltransferase type 11 domain-containing protein</fullName>
    </recommendedName>
</protein>
<dbReference type="EMBL" id="JAMDMX010000146">
    <property type="protein sequence ID" value="MCY9697490.1"/>
    <property type="molecule type" value="Genomic_DNA"/>
</dbReference>
<organism evidence="1 2">
    <name type="scientific">Paenibacillus alginolyticus</name>
    <dbReference type="NCBI Taxonomy" id="59839"/>
    <lineage>
        <taxon>Bacteria</taxon>
        <taxon>Bacillati</taxon>
        <taxon>Bacillota</taxon>
        <taxon>Bacilli</taxon>
        <taxon>Bacillales</taxon>
        <taxon>Paenibacillaceae</taxon>
        <taxon>Paenibacillus</taxon>
    </lineage>
</organism>
<evidence type="ECO:0000313" key="2">
    <source>
        <dbReference type="Proteomes" id="UP001527099"/>
    </source>
</evidence>
<gene>
    <name evidence="1" type="ORF">M5X19_32230</name>
</gene>
<sequence>MLKTGNKTKSIENINFMVIDANSNLPFPNDYFDVAYTKKGPRDWYHEGNRIVKAGGIILGFYHAGSHGALRELFPGLYSQIPKPEANDILTELNLYGSGLTDIKVELLEEIEYLSTPEDVLIKKCFGQNQKLREIVWQECLQDVEEIFNKYATSKGLKIINYYHLLTAIAS</sequence>
<dbReference type="Gene3D" id="3.40.50.150">
    <property type="entry name" value="Vaccinia Virus protein VP39"/>
    <property type="match status" value="1"/>
</dbReference>
<proteinExistence type="predicted"/>
<dbReference type="InterPro" id="IPR029063">
    <property type="entry name" value="SAM-dependent_MTases_sf"/>
</dbReference>
<evidence type="ECO:0008006" key="3">
    <source>
        <dbReference type="Google" id="ProtNLM"/>
    </source>
</evidence>
<evidence type="ECO:0000313" key="1">
    <source>
        <dbReference type="EMBL" id="MCY9697490.1"/>
    </source>
</evidence>
<dbReference type="SUPFAM" id="SSF53335">
    <property type="entry name" value="S-adenosyl-L-methionine-dependent methyltransferases"/>
    <property type="match status" value="1"/>
</dbReference>